<dbReference type="Proteomes" id="UP001623041">
    <property type="component" value="Unassembled WGS sequence"/>
</dbReference>
<dbReference type="RefSeq" id="WP_406580202.1">
    <property type="nucleotide sequence ID" value="NZ_JBJHQH010000005.1"/>
</dbReference>
<accession>A0ABW8RFV5</accession>
<dbReference type="EMBL" id="JBJHQH010000005">
    <property type="protein sequence ID" value="MFK9091567.1"/>
    <property type="molecule type" value="Genomic_DNA"/>
</dbReference>
<dbReference type="Pfam" id="PF09551">
    <property type="entry name" value="Spore_II_R"/>
    <property type="match status" value="1"/>
</dbReference>
<name>A0ABW8RFV5_9BACI</name>
<keyword evidence="3" id="KW-1185">Reference proteome</keyword>
<dbReference type="NCBIfam" id="TIGR02837">
    <property type="entry name" value="spore_II_R"/>
    <property type="match status" value="1"/>
</dbReference>
<protein>
    <submittedName>
        <fullName evidence="2">Stage II sporulation protein R</fullName>
    </submittedName>
</protein>
<proteinExistence type="predicted"/>
<sequence length="304" mass="33883">MRSKLAVWGYLVVLSLGTMLSLYMPKTEAAAKESIVIPGEAIRLRILANSDFEQDQAIKRKVRDAVNAQITLWVQDLTSMQEARKVMTSRLPEIQAIAEKVVHEQGSDQSVKVEFGKVQFPTKLYGQFLYPAGEYQAILITLGKGEGANWWCVLYPPLCFLDFSNGVAVSEGFEGDKKVAKAETVSEKDVASETEAEAVPDKKEVKPVKEDGKQAKKEGKQVKEDVEQVKETVASTDDAEKEKVVDSKNSSVMEEEAIPAQGKEAEVKKPKKQAKKTAPVYTAEDEEPVKVKFFVVEMWEKMFN</sequence>
<feature type="region of interest" description="Disordered" evidence="1">
    <location>
        <begin position="183"/>
        <end position="282"/>
    </location>
</feature>
<gene>
    <name evidence="2" type="primary">spoIIR</name>
    <name evidence="2" type="ORF">ACJEBI_08740</name>
</gene>
<evidence type="ECO:0000313" key="3">
    <source>
        <dbReference type="Proteomes" id="UP001623041"/>
    </source>
</evidence>
<reference evidence="2 3" key="1">
    <citation type="submission" date="2024-11" db="EMBL/GenBank/DDBJ databases">
        <authorList>
            <person name="Lucas J.A."/>
        </authorList>
    </citation>
    <scope>NUCLEOTIDE SEQUENCE [LARGE SCALE GENOMIC DNA]</scope>
    <source>
        <strain evidence="2 3">Z 5.4</strain>
    </source>
</reference>
<feature type="compositionally biased region" description="Basic and acidic residues" evidence="1">
    <location>
        <begin position="199"/>
        <end position="230"/>
    </location>
</feature>
<organism evidence="2 3">
    <name type="scientific">Bacillus salipaludis</name>
    <dbReference type="NCBI Taxonomy" id="2547811"/>
    <lineage>
        <taxon>Bacteria</taxon>
        <taxon>Bacillati</taxon>
        <taxon>Bacillota</taxon>
        <taxon>Bacilli</taxon>
        <taxon>Bacillales</taxon>
        <taxon>Bacillaceae</taxon>
        <taxon>Bacillus</taxon>
    </lineage>
</organism>
<evidence type="ECO:0000313" key="2">
    <source>
        <dbReference type="EMBL" id="MFK9091567.1"/>
    </source>
</evidence>
<comment type="caution">
    <text evidence="2">The sequence shown here is derived from an EMBL/GenBank/DDBJ whole genome shotgun (WGS) entry which is preliminary data.</text>
</comment>
<dbReference type="InterPro" id="IPR014202">
    <property type="entry name" value="Spore_II_R"/>
</dbReference>
<evidence type="ECO:0000256" key="1">
    <source>
        <dbReference type="SAM" id="MobiDB-lite"/>
    </source>
</evidence>